<evidence type="ECO:0000256" key="6">
    <source>
        <dbReference type="ARBA" id="ARBA00022827"/>
    </source>
</evidence>
<evidence type="ECO:0000256" key="9">
    <source>
        <dbReference type="ARBA" id="ARBA00023098"/>
    </source>
</evidence>
<evidence type="ECO:0000256" key="4">
    <source>
        <dbReference type="ARBA" id="ARBA00006288"/>
    </source>
</evidence>
<evidence type="ECO:0000256" key="2">
    <source>
        <dbReference type="ARBA" id="ARBA00001974"/>
    </source>
</evidence>
<proteinExistence type="inferred from homology"/>
<evidence type="ECO:0000256" key="8">
    <source>
        <dbReference type="ARBA" id="ARBA00023002"/>
    </source>
</evidence>
<keyword evidence="10" id="KW-0576">Peroxisome</keyword>
<evidence type="ECO:0000256" key="7">
    <source>
        <dbReference type="ARBA" id="ARBA00022832"/>
    </source>
</evidence>
<feature type="domain" description="Acyl-coenzyme A oxidase N-terminal" evidence="16">
    <location>
        <begin position="27"/>
        <end position="140"/>
    </location>
</feature>
<dbReference type="PIRSF" id="PIRSF000168">
    <property type="entry name" value="Acyl-CoA_oxidase"/>
    <property type="match status" value="1"/>
</dbReference>
<dbReference type="InterPro" id="IPR012258">
    <property type="entry name" value="Acyl-CoA_oxidase"/>
</dbReference>
<dbReference type="Gene3D" id="1.20.140.10">
    <property type="entry name" value="Butyryl-CoA Dehydrogenase, subunit A, domain 3"/>
    <property type="match status" value="2"/>
</dbReference>
<dbReference type="Gene3D" id="1.10.540.10">
    <property type="entry name" value="Acyl-CoA dehydrogenase/oxidase, N-terminal domain"/>
    <property type="match status" value="1"/>
</dbReference>
<name>A0AAN7YPW8_9MYCE</name>
<dbReference type="SUPFAM" id="SSF47203">
    <property type="entry name" value="Acyl-CoA dehydrogenase C-terminal domain-like"/>
    <property type="match status" value="2"/>
</dbReference>
<accession>A0AAN7YPW8</accession>
<evidence type="ECO:0000256" key="13">
    <source>
        <dbReference type="PIRSR" id="PIRSR000168-2"/>
    </source>
</evidence>
<dbReference type="FunFam" id="2.40.110.10:FF:000003">
    <property type="entry name" value="Acyl-coenzyme A oxidase"/>
    <property type="match status" value="1"/>
</dbReference>
<comment type="subcellular location">
    <subcellularLocation>
        <location evidence="3">Peroxisome</location>
    </subcellularLocation>
</comment>
<dbReference type="InterPro" id="IPR037069">
    <property type="entry name" value="AcylCoA_DH/ox_N_sf"/>
</dbReference>
<dbReference type="SUPFAM" id="SSF56645">
    <property type="entry name" value="Acyl-CoA dehydrogenase NM domain-like"/>
    <property type="match status" value="1"/>
</dbReference>
<feature type="domain" description="Acyl-CoA oxidase/dehydrogenase middle" evidence="15">
    <location>
        <begin position="144"/>
        <end position="260"/>
    </location>
</feature>
<dbReference type="GO" id="GO:0005777">
    <property type="term" value="C:peroxisome"/>
    <property type="evidence" value="ECO:0007669"/>
    <property type="project" value="UniProtKB-SubCell"/>
</dbReference>
<dbReference type="GO" id="GO:0071949">
    <property type="term" value="F:FAD binding"/>
    <property type="evidence" value="ECO:0007669"/>
    <property type="project" value="InterPro"/>
</dbReference>
<dbReference type="Pfam" id="PF22924">
    <property type="entry name" value="ACOX_C_alpha1"/>
    <property type="match status" value="1"/>
</dbReference>
<dbReference type="PANTHER" id="PTHR10909">
    <property type="entry name" value="ELECTRON TRANSPORT OXIDOREDUCTASE"/>
    <property type="match status" value="1"/>
</dbReference>
<dbReference type="PANTHER" id="PTHR10909:SF250">
    <property type="entry name" value="PEROXISOMAL ACYL-COENZYME A OXIDASE 1"/>
    <property type="match status" value="1"/>
</dbReference>
<dbReference type="InterPro" id="IPR029320">
    <property type="entry name" value="Acyl-CoA_ox_N"/>
</dbReference>
<dbReference type="AlphaFoldDB" id="A0AAN7YPW8"/>
<dbReference type="Gene3D" id="2.40.110.10">
    <property type="entry name" value="Butyryl-CoA Dehydrogenase, subunit A, domain 2"/>
    <property type="match status" value="1"/>
</dbReference>
<evidence type="ECO:0000313" key="18">
    <source>
        <dbReference type="EMBL" id="KAK5579484.1"/>
    </source>
</evidence>
<feature type="binding site" evidence="13">
    <location>
        <position position="186"/>
    </location>
    <ligand>
        <name>FAD</name>
        <dbReference type="ChEBI" id="CHEBI:57692"/>
    </ligand>
</feature>
<feature type="active site" description="Proton acceptor" evidence="12">
    <location>
        <position position="438"/>
    </location>
</feature>
<protein>
    <recommendedName>
        <fullName evidence="11">Acyl-coenzyme A oxidase</fullName>
    </recommendedName>
</protein>
<evidence type="ECO:0000256" key="12">
    <source>
        <dbReference type="PIRSR" id="PIRSR000168-1"/>
    </source>
</evidence>
<gene>
    <name evidence="18" type="ORF">RB653_009167</name>
</gene>
<dbReference type="InterPro" id="IPR002655">
    <property type="entry name" value="Acyl-CoA_oxidase_C"/>
</dbReference>
<organism evidence="18 19">
    <name type="scientific">Dictyostelium firmibasis</name>
    <dbReference type="NCBI Taxonomy" id="79012"/>
    <lineage>
        <taxon>Eukaryota</taxon>
        <taxon>Amoebozoa</taxon>
        <taxon>Evosea</taxon>
        <taxon>Eumycetozoa</taxon>
        <taxon>Dictyostelia</taxon>
        <taxon>Dictyosteliales</taxon>
        <taxon>Dictyosteliaceae</taxon>
        <taxon>Dictyostelium</taxon>
    </lineage>
</organism>
<evidence type="ECO:0000256" key="5">
    <source>
        <dbReference type="ARBA" id="ARBA00022630"/>
    </source>
</evidence>
<keyword evidence="6 11" id="KW-0274">FAD</keyword>
<evidence type="ECO:0000259" key="17">
    <source>
        <dbReference type="Pfam" id="PF22924"/>
    </source>
</evidence>
<comment type="caution">
    <text evidence="18">The sequence shown here is derived from an EMBL/GenBank/DDBJ whole genome shotgun (WGS) entry which is preliminary data.</text>
</comment>
<evidence type="ECO:0000256" key="11">
    <source>
        <dbReference type="PIRNR" id="PIRNR000168"/>
    </source>
</evidence>
<keyword evidence="19" id="KW-1185">Reference proteome</keyword>
<dbReference type="Pfam" id="PF14749">
    <property type="entry name" value="Acyl-CoA_ox_N"/>
    <property type="match status" value="1"/>
</dbReference>
<dbReference type="InterPro" id="IPR009100">
    <property type="entry name" value="AcylCoA_DH/oxidase_NM_dom_sf"/>
</dbReference>
<evidence type="ECO:0000259" key="16">
    <source>
        <dbReference type="Pfam" id="PF14749"/>
    </source>
</evidence>
<dbReference type="InterPro" id="IPR046373">
    <property type="entry name" value="Acyl-CoA_Oxase/DH_mid-dom_sf"/>
</dbReference>
<comment type="cofactor">
    <cofactor evidence="2">
        <name>FAD</name>
        <dbReference type="ChEBI" id="CHEBI:57692"/>
    </cofactor>
</comment>
<dbReference type="Proteomes" id="UP001344447">
    <property type="component" value="Unassembled WGS sequence"/>
</dbReference>
<keyword evidence="7" id="KW-0276">Fatty acid metabolism</keyword>
<keyword evidence="8" id="KW-0560">Oxidoreductase</keyword>
<evidence type="ECO:0000259" key="15">
    <source>
        <dbReference type="Pfam" id="PF02770"/>
    </source>
</evidence>
<evidence type="ECO:0000259" key="14">
    <source>
        <dbReference type="Pfam" id="PF01756"/>
    </source>
</evidence>
<dbReference type="GO" id="GO:0033540">
    <property type="term" value="P:fatty acid beta-oxidation using acyl-CoA oxidase"/>
    <property type="evidence" value="ECO:0007669"/>
    <property type="project" value="TreeGrafter"/>
</dbReference>
<dbReference type="GO" id="GO:0005504">
    <property type="term" value="F:fatty acid binding"/>
    <property type="evidence" value="ECO:0007669"/>
    <property type="project" value="TreeGrafter"/>
</dbReference>
<dbReference type="InterPro" id="IPR036250">
    <property type="entry name" value="AcylCo_DH-like_C"/>
</dbReference>
<reference evidence="18 19" key="1">
    <citation type="submission" date="2023-11" db="EMBL/GenBank/DDBJ databases">
        <title>Dfirmibasis_genome.</title>
        <authorList>
            <person name="Edelbroek B."/>
            <person name="Kjellin J."/>
            <person name="Jerlstrom-Hultqvist J."/>
            <person name="Soderbom F."/>
        </authorList>
    </citation>
    <scope>NUCLEOTIDE SEQUENCE [LARGE SCALE GENOMIC DNA]</scope>
    <source>
        <strain evidence="18 19">TNS-C-14</strain>
    </source>
</reference>
<feature type="domain" description="Acyl-CoA oxidase C-terminal" evidence="14">
    <location>
        <begin position="506"/>
        <end position="690"/>
    </location>
</feature>
<evidence type="ECO:0000256" key="10">
    <source>
        <dbReference type="ARBA" id="ARBA00023140"/>
    </source>
</evidence>
<dbReference type="GO" id="GO:0055088">
    <property type="term" value="P:lipid homeostasis"/>
    <property type="evidence" value="ECO:0007669"/>
    <property type="project" value="TreeGrafter"/>
</dbReference>
<dbReference type="EMBL" id="JAVFKY010000003">
    <property type="protein sequence ID" value="KAK5579484.1"/>
    <property type="molecule type" value="Genomic_DNA"/>
</dbReference>
<comment type="catalytic activity">
    <reaction evidence="1">
        <text>a 2,3-saturated acyl-CoA + O2 = a (2E)-enoyl-CoA + H2O2</text>
        <dbReference type="Rhea" id="RHEA:38959"/>
        <dbReference type="ChEBI" id="CHEBI:15379"/>
        <dbReference type="ChEBI" id="CHEBI:16240"/>
        <dbReference type="ChEBI" id="CHEBI:58856"/>
        <dbReference type="ChEBI" id="CHEBI:65111"/>
        <dbReference type="EC" id="1.3.3.6"/>
    </reaction>
</comment>
<sequence length="693" mass="78988">MYCPKTYENEKKNEDLEFERSQSTFSISELNLILNKNDKNIMNIKNEIKKMIENDEIISKPQEIHLLSREEQYKRALYVSSKIVDIKKRFGEIGGDLYYQTLFEEIPFVINDIVFACAFKSLASEEQMNKLYPKFQNYQYLGSYAQTEIGHGSNVQGIETTCTYIKETGEFELNSPTLTSTKYWIGGLGKLATHTIVFAQLLIASSSNNGNLKNYGPHPFLLQVRGLDDHLPLKGITVGDIGPKLGFNSLDNGYLRLDHVRIPRENMLSRFFRVNENGEYEKPKHPKLIYAGMVGVRSNMIENSFVCLSRAVTIAIRYSTIRKQFKANQSDKQEKKIIEYSNQMNRILPYLAQTFAFFFAGKRFSVEFDQMMIAVKKDQDTTLLSELHANSSGLKSLMTQSTSDGIESCRLSCGGHGYSQFSGIPYLWANYVHMSSAEGESNLLPQQTTKYLLSILRKVTTDLSSSSDDKLVIGQSVQYIKDEFESSFENINQFIKEKSLNSILHPDSLLQLFKHRSFVLIKSIGSSIQEQMSNGNKDIPQIWSDLNVEINHCSKAHCQLYVVQSFYDQILLLSSNDTSNSTIIVLIQLLQTYCVWIINTNFVDFLQDQYVELAQIDFLKNSLINFYKLLRPNLVPLVDSFDLCNATLGSALGSYNGDVYSTLYKWSSTQPFNKNSIPLGFNENIKPLINSKL</sequence>
<dbReference type="GO" id="GO:0003997">
    <property type="term" value="F:acyl-CoA oxidase activity"/>
    <property type="evidence" value="ECO:0007669"/>
    <property type="project" value="UniProtKB-EC"/>
</dbReference>
<dbReference type="FunFam" id="1.20.140.10:FF:000013">
    <property type="entry name" value="Acyl-coenzyme A oxidase"/>
    <property type="match status" value="1"/>
</dbReference>
<comment type="similarity">
    <text evidence="4 11">Belongs to the acyl-CoA oxidase family.</text>
</comment>
<evidence type="ECO:0000313" key="19">
    <source>
        <dbReference type="Proteomes" id="UP001344447"/>
    </source>
</evidence>
<feature type="binding site" evidence="13">
    <location>
        <position position="147"/>
    </location>
    <ligand>
        <name>FAD</name>
        <dbReference type="ChEBI" id="CHEBI:57692"/>
    </ligand>
</feature>
<evidence type="ECO:0000256" key="1">
    <source>
        <dbReference type="ARBA" id="ARBA00001201"/>
    </source>
</evidence>
<dbReference type="Pfam" id="PF01756">
    <property type="entry name" value="ACOX"/>
    <property type="match status" value="1"/>
</dbReference>
<keyword evidence="5 11" id="KW-0285">Flavoprotein</keyword>
<dbReference type="FunFam" id="1.20.140.10:FF:000015">
    <property type="entry name" value="Acyl-coenzyme A oxidase"/>
    <property type="match status" value="1"/>
</dbReference>
<feature type="domain" description="Acyl-CoA oxidase C-alpha1" evidence="17">
    <location>
        <begin position="290"/>
        <end position="453"/>
    </location>
</feature>
<evidence type="ECO:0000256" key="3">
    <source>
        <dbReference type="ARBA" id="ARBA00004275"/>
    </source>
</evidence>
<dbReference type="Pfam" id="PF02770">
    <property type="entry name" value="Acyl-CoA_dh_M"/>
    <property type="match status" value="1"/>
</dbReference>
<dbReference type="InterPro" id="IPR006091">
    <property type="entry name" value="Acyl-CoA_Oxase/DH_mid-dom"/>
</dbReference>
<dbReference type="InterPro" id="IPR055060">
    <property type="entry name" value="ACOX_C_alpha1"/>
</dbReference>
<keyword evidence="9" id="KW-0443">Lipid metabolism</keyword>